<dbReference type="AlphaFoldDB" id="A0A9D4FM15"/>
<accession>A0A9D4FM15</accession>
<reference evidence="4" key="2">
    <citation type="submission" date="2020-11" db="EMBL/GenBank/DDBJ databases">
        <authorList>
            <person name="McCartney M.A."/>
            <person name="Auch B."/>
            <person name="Kono T."/>
            <person name="Mallez S."/>
            <person name="Becker A."/>
            <person name="Gohl D.M."/>
            <person name="Silverstein K.A.T."/>
            <person name="Koren S."/>
            <person name="Bechman K.B."/>
            <person name="Herman A."/>
            <person name="Abrahante J.E."/>
            <person name="Garbe J."/>
        </authorList>
    </citation>
    <scope>NUCLEOTIDE SEQUENCE</scope>
    <source>
        <strain evidence="4">Duluth1</strain>
        <tissue evidence="4">Whole animal</tissue>
    </source>
</reference>
<evidence type="ECO:0000256" key="2">
    <source>
        <dbReference type="SAM" id="MobiDB-lite"/>
    </source>
</evidence>
<evidence type="ECO:0000313" key="5">
    <source>
        <dbReference type="Proteomes" id="UP000828390"/>
    </source>
</evidence>
<name>A0A9D4FM15_DREPO</name>
<feature type="domain" description="EGF-like" evidence="3">
    <location>
        <begin position="5"/>
        <end position="37"/>
    </location>
</feature>
<feature type="region of interest" description="Disordered" evidence="2">
    <location>
        <begin position="100"/>
        <end position="164"/>
    </location>
</feature>
<gene>
    <name evidence="4" type="ORF">DPMN_152549</name>
</gene>
<keyword evidence="5" id="KW-1185">Reference proteome</keyword>
<sequence length="164" mass="19490">MIHFISAVCSTVCQNGGTCTALDTCSYKEGFYGYSCEIAGCAKPEGNLVNLEQQFYYDGETITITNRTCKSGYLPNSGSKTLACKNGQLTEKISCVLEKRARERERETREDERREVGRERGRDERITERRRGEREMRRKEERRERERERREREEREREERERER</sequence>
<dbReference type="EMBL" id="JAIWYP010000007">
    <property type="protein sequence ID" value="KAH3798945.1"/>
    <property type="molecule type" value="Genomic_DNA"/>
</dbReference>
<proteinExistence type="predicted"/>
<dbReference type="Proteomes" id="UP000828390">
    <property type="component" value="Unassembled WGS sequence"/>
</dbReference>
<protein>
    <recommendedName>
        <fullName evidence="3">EGF-like domain-containing protein</fullName>
    </recommendedName>
</protein>
<comment type="caution">
    <text evidence="1">Lacks conserved residue(s) required for the propagation of feature annotation.</text>
</comment>
<reference evidence="4" key="1">
    <citation type="journal article" date="2019" name="bioRxiv">
        <title>The Genome of the Zebra Mussel, Dreissena polymorpha: A Resource for Invasive Species Research.</title>
        <authorList>
            <person name="McCartney M.A."/>
            <person name="Auch B."/>
            <person name="Kono T."/>
            <person name="Mallez S."/>
            <person name="Zhang Y."/>
            <person name="Obille A."/>
            <person name="Becker A."/>
            <person name="Abrahante J.E."/>
            <person name="Garbe J."/>
            <person name="Badalamenti J.P."/>
            <person name="Herman A."/>
            <person name="Mangelson H."/>
            <person name="Liachko I."/>
            <person name="Sullivan S."/>
            <person name="Sone E.D."/>
            <person name="Koren S."/>
            <person name="Silverstein K.A.T."/>
            <person name="Beckman K.B."/>
            <person name="Gohl D.M."/>
        </authorList>
    </citation>
    <scope>NUCLEOTIDE SEQUENCE</scope>
    <source>
        <strain evidence="4">Duluth1</strain>
        <tissue evidence="4">Whole animal</tissue>
    </source>
</reference>
<evidence type="ECO:0000313" key="4">
    <source>
        <dbReference type="EMBL" id="KAH3798945.1"/>
    </source>
</evidence>
<dbReference type="InterPro" id="IPR000742">
    <property type="entry name" value="EGF"/>
</dbReference>
<evidence type="ECO:0000259" key="3">
    <source>
        <dbReference type="PROSITE" id="PS50026"/>
    </source>
</evidence>
<feature type="disulfide bond" evidence="1">
    <location>
        <begin position="9"/>
        <end position="19"/>
    </location>
</feature>
<dbReference type="PROSITE" id="PS50026">
    <property type="entry name" value="EGF_3"/>
    <property type="match status" value="1"/>
</dbReference>
<keyword evidence="1" id="KW-0245">EGF-like domain</keyword>
<keyword evidence="1" id="KW-1015">Disulfide bond</keyword>
<comment type="caution">
    <text evidence="4">The sequence shown here is derived from an EMBL/GenBank/DDBJ whole genome shotgun (WGS) entry which is preliminary data.</text>
</comment>
<organism evidence="4 5">
    <name type="scientific">Dreissena polymorpha</name>
    <name type="common">Zebra mussel</name>
    <name type="synonym">Mytilus polymorpha</name>
    <dbReference type="NCBI Taxonomy" id="45954"/>
    <lineage>
        <taxon>Eukaryota</taxon>
        <taxon>Metazoa</taxon>
        <taxon>Spiralia</taxon>
        <taxon>Lophotrochozoa</taxon>
        <taxon>Mollusca</taxon>
        <taxon>Bivalvia</taxon>
        <taxon>Autobranchia</taxon>
        <taxon>Heteroconchia</taxon>
        <taxon>Euheterodonta</taxon>
        <taxon>Imparidentia</taxon>
        <taxon>Neoheterodontei</taxon>
        <taxon>Myida</taxon>
        <taxon>Dreissenoidea</taxon>
        <taxon>Dreissenidae</taxon>
        <taxon>Dreissena</taxon>
    </lineage>
</organism>
<dbReference type="Gene3D" id="2.10.25.10">
    <property type="entry name" value="Laminin"/>
    <property type="match status" value="1"/>
</dbReference>
<evidence type="ECO:0000256" key="1">
    <source>
        <dbReference type="PROSITE-ProRule" id="PRU00076"/>
    </source>
</evidence>